<evidence type="ECO:0000256" key="8">
    <source>
        <dbReference type="ARBA" id="ARBA00032824"/>
    </source>
</evidence>
<evidence type="ECO:0000256" key="5">
    <source>
        <dbReference type="ARBA" id="ARBA00023002"/>
    </source>
</evidence>
<evidence type="ECO:0000256" key="4">
    <source>
        <dbReference type="ARBA" id="ARBA00022862"/>
    </source>
</evidence>
<accession>A0ABX3NZQ1</accession>
<comment type="catalytic activity">
    <reaction evidence="11">
        <text>a hydroperoxide + [thioredoxin]-dithiol = an alcohol + [thioredoxin]-disulfide + H2O</text>
        <dbReference type="Rhea" id="RHEA:62620"/>
        <dbReference type="Rhea" id="RHEA-COMP:10698"/>
        <dbReference type="Rhea" id="RHEA-COMP:10700"/>
        <dbReference type="ChEBI" id="CHEBI:15377"/>
        <dbReference type="ChEBI" id="CHEBI:29950"/>
        <dbReference type="ChEBI" id="CHEBI:30879"/>
        <dbReference type="ChEBI" id="CHEBI:35924"/>
        <dbReference type="ChEBI" id="CHEBI:50058"/>
        <dbReference type="EC" id="1.11.1.24"/>
    </reaction>
</comment>
<feature type="chain" id="PRO_5045343303" description="thioredoxin-dependent peroxiredoxin" evidence="12">
    <location>
        <begin position="28"/>
        <end position="223"/>
    </location>
</feature>
<dbReference type="PANTHER" id="PTHR42801:SF7">
    <property type="entry name" value="SLL1159 PROTEIN"/>
    <property type="match status" value="1"/>
</dbReference>
<feature type="signal peptide" evidence="12">
    <location>
        <begin position="1"/>
        <end position="27"/>
    </location>
</feature>
<evidence type="ECO:0000256" key="11">
    <source>
        <dbReference type="ARBA" id="ARBA00049091"/>
    </source>
</evidence>
<dbReference type="Proteomes" id="UP000192277">
    <property type="component" value="Unassembled WGS sequence"/>
</dbReference>
<keyword evidence="7" id="KW-0676">Redox-active center</keyword>
<evidence type="ECO:0000256" key="7">
    <source>
        <dbReference type="ARBA" id="ARBA00023284"/>
    </source>
</evidence>
<dbReference type="CDD" id="cd02970">
    <property type="entry name" value="PRX_like2"/>
    <property type="match status" value="1"/>
</dbReference>
<evidence type="ECO:0000256" key="1">
    <source>
        <dbReference type="ARBA" id="ARBA00003330"/>
    </source>
</evidence>
<evidence type="ECO:0000313" key="15">
    <source>
        <dbReference type="Proteomes" id="UP000192277"/>
    </source>
</evidence>
<dbReference type="RefSeq" id="WP_014220040.1">
    <property type="nucleotide sequence ID" value="NZ_LWBO01000010.1"/>
</dbReference>
<evidence type="ECO:0000256" key="9">
    <source>
        <dbReference type="ARBA" id="ARBA00038489"/>
    </source>
</evidence>
<feature type="domain" description="Thioredoxin" evidence="13">
    <location>
        <begin position="53"/>
        <end position="221"/>
    </location>
</feature>
<dbReference type="Gene3D" id="3.40.30.10">
    <property type="entry name" value="Glutaredoxin"/>
    <property type="match status" value="1"/>
</dbReference>
<dbReference type="EMBL" id="LWBO01000010">
    <property type="protein sequence ID" value="OQP49567.1"/>
    <property type="molecule type" value="Genomic_DNA"/>
</dbReference>
<keyword evidence="12" id="KW-0732">Signal</keyword>
<dbReference type="InterPro" id="IPR036249">
    <property type="entry name" value="Thioredoxin-like_sf"/>
</dbReference>
<protein>
    <recommendedName>
        <fullName evidence="2">thioredoxin-dependent peroxiredoxin</fullName>
        <ecNumber evidence="2">1.11.1.24</ecNumber>
    </recommendedName>
    <alternativeName>
        <fullName evidence="8">Thioredoxin peroxidase</fullName>
    </alternativeName>
    <alternativeName>
        <fullName evidence="10">Thioredoxin-dependent peroxiredoxin Bcp</fullName>
    </alternativeName>
</protein>
<sequence length="223" mass="24505">MKSSITIKFRSLAVVISLACTTGLVQAQDNAQPVDTKQLSYISPQKPEDISPLLNGEKIPTGLLPDVSGKIFDLNKAVSEKPTVLIIYRGGWCPYCSKQLSGLRQAAPELEKLGYQLIAVSTDAPEGLMQSVTKEKISFTLLSDADLSFSKQFGLAYKAPMGYWEMLLKSTHGKDVDLLLPVPSVFILNKKGAIQFEYINPDFKQRLNPDLLKTVAASIIKEL</sequence>
<proteinExistence type="inferred from homology"/>
<evidence type="ECO:0000256" key="3">
    <source>
        <dbReference type="ARBA" id="ARBA00022559"/>
    </source>
</evidence>
<dbReference type="SUPFAM" id="SSF52833">
    <property type="entry name" value="Thioredoxin-like"/>
    <property type="match status" value="1"/>
</dbReference>
<dbReference type="EC" id="1.11.1.24" evidence="2"/>
<evidence type="ECO:0000256" key="10">
    <source>
        <dbReference type="ARBA" id="ARBA00042639"/>
    </source>
</evidence>
<dbReference type="PROSITE" id="PS51352">
    <property type="entry name" value="THIOREDOXIN_2"/>
    <property type="match status" value="1"/>
</dbReference>
<keyword evidence="4" id="KW-0049">Antioxidant</keyword>
<organism evidence="14 15">
    <name type="scientific">Niastella koreensis</name>
    <dbReference type="NCBI Taxonomy" id="354356"/>
    <lineage>
        <taxon>Bacteria</taxon>
        <taxon>Pseudomonadati</taxon>
        <taxon>Bacteroidota</taxon>
        <taxon>Chitinophagia</taxon>
        <taxon>Chitinophagales</taxon>
        <taxon>Chitinophagaceae</taxon>
        <taxon>Niastella</taxon>
    </lineage>
</organism>
<comment type="similarity">
    <text evidence="9">Belongs to the peroxiredoxin family. BCP/PrxQ subfamily.</text>
</comment>
<keyword evidence="5" id="KW-0560">Oxidoreductase</keyword>
<dbReference type="PANTHER" id="PTHR42801">
    <property type="entry name" value="THIOREDOXIN-DEPENDENT PEROXIDE REDUCTASE"/>
    <property type="match status" value="1"/>
</dbReference>
<comment type="function">
    <text evidence="1">Thiol-specific peroxidase that catalyzes the reduction of hydrogen peroxide and organic hydroperoxides to water and alcohols, respectively. Plays a role in cell protection against oxidative stress by detoxifying peroxides and as sensor of hydrogen peroxide-mediated signaling events.</text>
</comment>
<evidence type="ECO:0000256" key="2">
    <source>
        <dbReference type="ARBA" id="ARBA00013017"/>
    </source>
</evidence>
<reference evidence="14 15" key="1">
    <citation type="submission" date="2016-04" db="EMBL/GenBank/DDBJ databases">
        <authorList>
            <person name="Chen L."/>
            <person name="Zhuang W."/>
            <person name="Wang G."/>
        </authorList>
    </citation>
    <scope>NUCLEOTIDE SEQUENCE [LARGE SCALE GENOMIC DNA]</scope>
    <source>
        <strain evidence="15">GR20</strain>
    </source>
</reference>
<comment type="caution">
    <text evidence="14">The sequence shown here is derived from an EMBL/GenBank/DDBJ whole genome shotgun (WGS) entry which is preliminary data.</text>
</comment>
<gene>
    <name evidence="14" type="ORF">A4D02_28665</name>
</gene>
<dbReference type="Pfam" id="PF00578">
    <property type="entry name" value="AhpC-TSA"/>
    <property type="match status" value="1"/>
</dbReference>
<name>A0ABX3NZQ1_9BACT</name>
<evidence type="ECO:0000259" key="13">
    <source>
        <dbReference type="PROSITE" id="PS51352"/>
    </source>
</evidence>
<evidence type="ECO:0000313" key="14">
    <source>
        <dbReference type="EMBL" id="OQP49567.1"/>
    </source>
</evidence>
<dbReference type="InterPro" id="IPR013766">
    <property type="entry name" value="Thioredoxin_domain"/>
</dbReference>
<evidence type="ECO:0000256" key="6">
    <source>
        <dbReference type="ARBA" id="ARBA00023157"/>
    </source>
</evidence>
<evidence type="ECO:0000256" key="12">
    <source>
        <dbReference type="SAM" id="SignalP"/>
    </source>
</evidence>
<keyword evidence="6" id="KW-1015">Disulfide bond</keyword>
<dbReference type="InterPro" id="IPR000866">
    <property type="entry name" value="AhpC/TSA"/>
</dbReference>
<keyword evidence="3" id="KW-0575">Peroxidase</keyword>
<keyword evidence="15" id="KW-1185">Reference proteome</keyword>
<dbReference type="InterPro" id="IPR050924">
    <property type="entry name" value="Peroxiredoxin_BCP/PrxQ"/>
</dbReference>